<organism evidence="1 2">
    <name type="scientific">Bombardia bombarda</name>
    <dbReference type="NCBI Taxonomy" id="252184"/>
    <lineage>
        <taxon>Eukaryota</taxon>
        <taxon>Fungi</taxon>
        <taxon>Dikarya</taxon>
        <taxon>Ascomycota</taxon>
        <taxon>Pezizomycotina</taxon>
        <taxon>Sordariomycetes</taxon>
        <taxon>Sordariomycetidae</taxon>
        <taxon>Sordariales</taxon>
        <taxon>Lasiosphaeriaceae</taxon>
        <taxon>Bombardia</taxon>
    </lineage>
</organism>
<comment type="caution">
    <text evidence="1">The sequence shown here is derived from an EMBL/GenBank/DDBJ whole genome shotgun (WGS) entry which is preliminary data.</text>
</comment>
<dbReference type="EMBL" id="JAULSR010000005">
    <property type="protein sequence ID" value="KAK0617887.1"/>
    <property type="molecule type" value="Genomic_DNA"/>
</dbReference>
<name>A0AA40BY33_9PEZI</name>
<sequence>MTGCGWLSLAVLRLWYSGPDGYNKAEKDGGRRPGTRPGPRFAGITVWVELNAMALLADGGFGLLRVAGPSNNRAPAETTRHGALTVVYDKWEARGSGRCLWLCFNVVVDWSSDCDLWTGRGGLLLRRVTWGAPASSFVQDKRGSSSGATWGFPRQSYSTIGNEMKGPETQLHNLLFNFAKGGGLYLVDRRHRECRKKCCWKRSR</sequence>
<dbReference type="AlphaFoldDB" id="A0AA40BY33"/>
<reference evidence="1" key="1">
    <citation type="submission" date="2023-06" db="EMBL/GenBank/DDBJ databases">
        <title>Genome-scale phylogeny and comparative genomics of the fungal order Sordariales.</title>
        <authorList>
            <consortium name="Lawrence Berkeley National Laboratory"/>
            <person name="Hensen N."/>
            <person name="Bonometti L."/>
            <person name="Westerberg I."/>
            <person name="Brannstrom I.O."/>
            <person name="Guillou S."/>
            <person name="Cros-Aarteil S."/>
            <person name="Calhoun S."/>
            <person name="Haridas S."/>
            <person name="Kuo A."/>
            <person name="Mondo S."/>
            <person name="Pangilinan J."/>
            <person name="Riley R."/>
            <person name="LaButti K."/>
            <person name="Andreopoulos B."/>
            <person name="Lipzen A."/>
            <person name="Chen C."/>
            <person name="Yanf M."/>
            <person name="Daum C."/>
            <person name="Ng V."/>
            <person name="Clum A."/>
            <person name="Steindorff A."/>
            <person name="Ohm R."/>
            <person name="Martin F."/>
            <person name="Silar P."/>
            <person name="Natvig D."/>
            <person name="Lalanne C."/>
            <person name="Gautier V."/>
            <person name="Ament-velasquez S.L."/>
            <person name="Kruys A."/>
            <person name="Hutchinson M.I."/>
            <person name="Powell A.J."/>
            <person name="Barry K."/>
            <person name="Miller A.N."/>
            <person name="Grigoriev I.V."/>
            <person name="Debuchy R."/>
            <person name="Gladieux P."/>
            <person name="Thoren M.H."/>
            <person name="Johannesson H."/>
        </authorList>
    </citation>
    <scope>NUCLEOTIDE SEQUENCE</scope>
    <source>
        <strain evidence="1">SMH3391-2</strain>
    </source>
</reference>
<dbReference type="Proteomes" id="UP001174934">
    <property type="component" value="Unassembled WGS sequence"/>
</dbReference>
<evidence type="ECO:0000313" key="1">
    <source>
        <dbReference type="EMBL" id="KAK0617887.1"/>
    </source>
</evidence>
<accession>A0AA40BY33</accession>
<proteinExistence type="predicted"/>
<gene>
    <name evidence="1" type="ORF">B0T17DRAFT_314387</name>
</gene>
<protein>
    <submittedName>
        <fullName evidence="1">Uncharacterized protein</fullName>
    </submittedName>
</protein>
<evidence type="ECO:0000313" key="2">
    <source>
        <dbReference type="Proteomes" id="UP001174934"/>
    </source>
</evidence>
<keyword evidence="2" id="KW-1185">Reference proteome</keyword>